<dbReference type="GO" id="GO:0046872">
    <property type="term" value="F:metal ion binding"/>
    <property type="evidence" value="ECO:0007669"/>
    <property type="project" value="UniProtKB-KW"/>
</dbReference>
<evidence type="ECO:0000256" key="6">
    <source>
        <dbReference type="ARBA" id="ARBA00022741"/>
    </source>
</evidence>
<proteinExistence type="inferred from homology"/>
<evidence type="ECO:0000256" key="8">
    <source>
        <dbReference type="ARBA" id="ARBA00022842"/>
    </source>
</evidence>
<dbReference type="GO" id="GO:0005524">
    <property type="term" value="F:ATP binding"/>
    <property type="evidence" value="ECO:0007669"/>
    <property type="project" value="UniProtKB-KW"/>
</dbReference>
<gene>
    <name evidence="9" type="ORF">G3T61_16290</name>
</gene>
<organism evidence="9">
    <name type="scientific">Vibrio cholerae</name>
    <dbReference type="NCBI Taxonomy" id="666"/>
    <lineage>
        <taxon>Bacteria</taxon>
        <taxon>Pseudomonadati</taxon>
        <taxon>Pseudomonadota</taxon>
        <taxon>Gammaproteobacteria</taxon>
        <taxon>Vibrionales</taxon>
        <taxon>Vibrionaceae</taxon>
        <taxon>Vibrio</taxon>
    </lineage>
</organism>
<keyword evidence="6" id="KW-0547">Nucleotide-binding</keyword>
<protein>
    <submittedName>
        <fullName evidence="9">MchC protein</fullName>
    </submittedName>
</protein>
<evidence type="ECO:0000256" key="5">
    <source>
        <dbReference type="ARBA" id="ARBA00022723"/>
    </source>
</evidence>
<keyword evidence="7" id="KW-0067">ATP-binding</keyword>
<comment type="cofactor">
    <cofactor evidence="1">
        <name>Mg(2+)</name>
        <dbReference type="ChEBI" id="CHEBI:18420"/>
    </cofactor>
</comment>
<evidence type="ECO:0000256" key="7">
    <source>
        <dbReference type="ARBA" id="ARBA00022840"/>
    </source>
</evidence>
<evidence type="ECO:0000256" key="4">
    <source>
        <dbReference type="ARBA" id="ARBA00022695"/>
    </source>
</evidence>
<dbReference type="InterPro" id="IPR003846">
    <property type="entry name" value="SelO"/>
</dbReference>
<dbReference type="Pfam" id="PF02696">
    <property type="entry name" value="SelO"/>
    <property type="match status" value="1"/>
</dbReference>
<evidence type="ECO:0000256" key="3">
    <source>
        <dbReference type="ARBA" id="ARBA00022679"/>
    </source>
</evidence>
<keyword evidence="5" id="KW-0479">Metal-binding</keyword>
<name>A0A6B3LQA1_VIBCL</name>
<keyword evidence="8" id="KW-0460">Magnesium</keyword>
<reference evidence="9" key="1">
    <citation type="submission" date="2020-02" db="EMBL/GenBank/DDBJ databases">
        <title>Genome Announcements.</title>
        <authorList>
            <person name="Abdulabbas H.T."/>
            <person name="Bunyan I.A."/>
            <person name="Abdul-Lateef L.A."/>
        </authorList>
    </citation>
    <scope>NUCLEOTIDE SEQUENCE</scope>
    <source>
        <strain evidence="9">NAG1</strain>
    </source>
</reference>
<dbReference type="GO" id="GO:0016779">
    <property type="term" value="F:nucleotidyltransferase activity"/>
    <property type="evidence" value="ECO:0007669"/>
    <property type="project" value="UniProtKB-KW"/>
</dbReference>
<dbReference type="EMBL" id="JAAGVX010000015">
    <property type="protein sequence ID" value="NEM95747.1"/>
    <property type="molecule type" value="Genomic_DNA"/>
</dbReference>
<dbReference type="AlphaFoldDB" id="A0A6B3LQA1"/>
<evidence type="ECO:0000256" key="1">
    <source>
        <dbReference type="ARBA" id="ARBA00001946"/>
    </source>
</evidence>
<evidence type="ECO:0000256" key="2">
    <source>
        <dbReference type="ARBA" id="ARBA00009747"/>
    </source>
</evidence>
<keyword evidence="3" id="KW-0808">Transferase</keyword>
<evidence type="ECO:0000313" key="9">
    <source>
        <dbReference type="EMBL" id="NEM95747.1"/>
    </source>
</evidence>
<sequence>MYQEFFIVSLEKKNLFIVGNFMSDIFITHLNPTSDNTILINRELSEYSFVSYKTYKLKNTEIAWINRKYIDELGLIPSDIEKSLLENFSYVSEGYTTDEELDLTDSKIFLADRYGNPGDAGNGGSARCGLNGHFQVKGNGTNPLGAVNVDEGHSHGKLPLSEAVSEAIWSEICHKELPYGALRIIAIIRTSQTILTTNTFGDVVEQPCALMIREVAIRPAHYEPALNFWPKPEFVRLRDANSKVLELAVNKLENNEYQKTNSHKPIFDVVERFVKRFATQVAVSRVKGFPHGSLTSSNIALDGRFLDLGTMSAIGDFSNVILTAGLGATWDDHLGIADWLWNFFYYLNKYSVHPLTQDEQEQLVKHFLETLEEQENITTATECGIPPDTKEINKVGKIIKEHLRTGKHHVSRLSKCSFNRDLFLADVKNALEKVGHTNSRPNFKYRNIKYNRFSIFSDNRLQGLCGSRNDLEDMFEEYLS</sequence>
<comment type="caution">
    <text evidence="9">The sequence shown here is derived from an EMBL/GenBank/DDBJ whole genome shotgun (WGS) entry which is preliminary data.</text>
</comment>
<comment type="similarity">
    <text evidence="2">Belongs to the SELO family.</text>
</comment>
<accession>A0A6B3LQA1</accession>
<keyword evidence="4" id="KW-0548">Nucleotidyltransferase</keyword>